<evidence type="ECO:0000256" key="1">
    <source>
        <dbReference type="SAM" id="SignalP"/>
    </source>
</evidence>
<dbReference type="EMBL" id="JFKB01000015">
    <property type="protein sequence ID" value="OSQ45355.1"/>
    <property type="molecule type" value="Genomic_DNA"/>
</dbReference>
<dbReference type="AlphaFoldDB" id="A0A1Y2L8E9"/>
<feature type="chain" id="PRO_5012892393" evidence="1">
    <location>
        <begin position="29"/>
        <end position="187"/>
    </location>
</feature>
<reference evidence="2 3" key="1">
    <citation type="submission" date="2014-03" db="EMBL/GenBank/DDBJ databases">
        <title>The draft genome sequence of Thalassospira alkalitolerans JCM 18968.</title>
        <authorList>
            <person name="Lai Q."/>
            <person name="Shao Z."/>
        </authorList>
    </citation>
    <scope>NUCLEOTIDE SEQUENCE [LARGE SCALE GENOMIC DNA]</scope>
    <source>
        <strain evidence="2 3">JCM 18968</strain>
    </source>
</reference>
<evidence type="ECO:0000313" key="2">
    <source>
        <dbReference type="EMBL" id="OSQ45355.1"/>
    </source>
</evidence>
<evidence type="ECO:0000313" key="3">
    <source>
        <dbReference type="Proteomes" id="UP000193396"/>
    </source>
</evidence>
<proteinExistence type="predicted"/>
<accession>A0A1Y2L8E9</accession>
<protein>
    <submittedName>
        <fullName evidence="2">Uncharacterized protein</fullName>
    </submittedName>
</protein>
<keyword evidence="3" id="KW-1185">Reference proteome</keyword>
<dbReference type="STRING" id="1293890.TALK_17940"/>
<organism evidence="2 3">
    <name type="scientific">Thalassospira alkalitolerans</name>
    <dbReference type="NCBI Taxonomy" id="1293890"/>
    <lineage>
        <taxon>Bacteria</taxon>
        <taxon>Pseudomonadati</taxon>
        <taxon>Pseudomonadota</taxon>
        <taxon>Alphaproteobacteria</taxon>
        <taxon>Rhodospirillales</taxon>
        <taxon>Thalassospiraceae</taxon>
        <taxon>Thalassospira</taxon>
    </lineage>
</organism>
<dbReference type="Proteomes" id="UP000193396">
    <property type="component" value="Unassembled WGS sequence"/>
</dbReference>
<keyword evidence="1" id="KW-0732">Signal</keyword>
<name>A0A1Y2L8E9_9PROT</name>
<comment type="caution">
    <text evidence="2">The sequence shown here is derived from an EMBL/GenBank/DDBJ whole genome shotgun (WGS) entry which is preliminary data.</text>
</comment>
<feature type="signal peptide" evidence="1">
    <location>
        <begin position="1"/>
        <end position="28"/>
    </location>
</feature>
<gene>
    <name evidence="2" type="ORF">TALK_17940</name>
</gene>
<sequence>MKNVAMIRFARSLLAGFAGVFLCATALADEIPADHVVANPVTASDLYREMRVQAGQNAALNRHQVLVGDFTCDNVNDQIVGWMDRDNPDGPFFDVLMVTRHGGNLHSELKQIPFEQSEQYALCIDDKTAPPVMSWQINETDFMRDVIGDGELCNIAIRIDDFMCDAPQFFWSNTPAGNGEHWMFFRN</sequence>